<keyword evidence="16" id="KW-1185">Reference proteome</keyword>
<evidence type="ECO:0000256" key="5">
    <source>
        <dbReference type="ARBA" id="ARBA00022989"/>
    </source>
</evidence>
<dbReference type="InterPro" id="IPR006685">
    <property type="entry name" value="MscS_channel_2nd"/>
</dbReference>
<dbReference type="InterPro" id="IPR011066">
    <property type="entry name" value="MscS_channel_C_sf"/>
</dbReference>
<evidence type="ECO:0000256" key="7">
    <source>
        <dbReference type="SAM" id="Coils"/>
    </source>
</evidence>
<dbReference type="InterPro" id="IPR024393">
    <property type="entry name" value="MscS_porin"/>
</dbReference>
<dbReference type="Gene3D" id="1.10.287.1260">
    <property type="match status" value="1"/>
</dbReference>
<dbReference type="GO" id="GO:0005886">
    <property type="term" value="C:plasma membrane"/>
    <property type="evidence" value="ECO:0007669"/>
    <property type="project" value="UniProtKB-SubCell"/>
</dbReference>
<feature type="transmembrane region" description="Helical" evidence="9">
    <location>
        <begin position="829"/>
        <end position="847"/>
    </location>
</feature>
<feature type="transmembrane region" description="Helical" evidence="9">
    <location>
        <begin position="721"/>
        <end position="744"/>
    </location>
</feature>
<dbReference type="SUPFAM" id="SSF82861">
    <property type="entry name" value="Mechanosensitive channel protein MscS (YggB), transmembrane region"/>
    <property type="match status" value="1"/>
</dbReference>
<feature type="region of interest" description="Disordered" evidence="8">
    <location>
        <begin position="1148"/>
        <end position="1172"/>
    </location>
</feature>
<feature type="coiled-coil region" evidence="7">
    <location>
        <begin position="302"/>
        <end position="336"/>
    </location>
</feature>
<keyword evidence="7" id="KW-0175">Coiled coil</keyword>
<evidence type="ECO:0000259" key="14">
    <source>
        <dbReference type="Pfam" id="PF21082"/>
    </source>
</evidence>
<dbReference type="Pfam" id="PF21082">
    <property type="entry name" value="MS_channel_3rd"/>
    <property type="match status" value="1"/>
</dbReference>
<feature type="coiled-coil region" evidence="7">
    <location>
        <begin position="211"/>
        <end position="238"/>
    </location>
</feature>
<evidence type="ECO:0000259" key="12">
    <source>
        <dbReference type="Pfam" id="PF12794"/>
    </source>
</evidence>
<sequence length="1172" mass="134270" precursor="true">MFCCSHLRKFFIPLAVYLLLLSGLSFEIQAQVPKKPQSADTPNTASTTDTPALTTESIQKRIDQIKNIKDLTEDNQKKAGEYYSQALANLKKTSETQDNAAVFAKNAKDAMQRLNEVKQEIEKLNKQPTPSYSHMQDLPKLQQQLVEQEANLEQFKQQQTSWDETIAGRTNRQKEILTRVGEIDDKISDLEKQLKIPAPADEPAVVTDARITELKTRISLLKAEKPALKNEQASYEAEEAVGYPRARQDFLKLQTQKKSEEVEALKKQIIKRSNIESEMRVQEARDEVFATNPLLQPLAEKNQRYAEEIQALNLKIQTVDQKYSQTSKILEDLKKQFTQTKEKETSIGLTGPIGLLLRNQQSSLPNVETRKQSIEKRAKEIDEVHLKLFELDDEWSEFPTPETVTDQIINNNKRKLSTTEKANLKKIVEETLTKQKEYLDTLIRSNNAYFNKLMDLDVAETQLVKQTEEYADYIQERVFWIKSSPPISFSEAKQIPSSLEWLLSPRHWKQLLSALKDDLIRNPVIYATGLFCFLSLVYLAYNVRQQLRIINKEIIRSSFRKFGITARVAFLTLFIAVVWPGFIWFFAWRIGSSPDAPPFVKAVDYSLKQVAWLLFFWELIRQICRPLGLGESHFGWYKQTVLYVRKNIRWVIPVSLPLLFVTLLLHGKEVDRTQDLLERLFFVALLVTYTVFARRVFHPRSGLFQSIMNYNQEVWYDRLKYLVYFLALAVPCTLIILSLIGFYFTAMSLFHLIFLTLWLFLGVILFRAILLRWILIHHRQLSHKQNQERLEALRNETRESAPESNLLGITTEEENPADLTKISAQIKRLVNAGMLVILLVGAFGIWGDVMPAFNRLDTFKLWSTQVQVVQEEKDTNGNLTQSIIERLEPVTYLDLALAMIYALFAVIATRNIPGLLEFLVLQRLPLDSSVKYATTSLARYIVALIGIFVVFNALGLGWSKLQWLATALTFGLGFGLQEIFANFVSGLILLIERPIRVGDIITVDEITGIVSRIRMRATTITNWDRKEYIVPNRDFITGKLLNWTLTDSVNRVTITVGVAYGTDTNEATDLAMKILKEHPMILEDPAPSITFESFGDSTLNLILRAYLPDLENRLLSIHQIHTSIHEQFNAAGIEIAFPQRDVHLYYGDKPEMVTPPIPPATESASPETPEAS</sequence>
<accession>A0A517Q8Y4</accession>
<dbReference type="InterPro" id="IPR011014">
    <property type="entry name" value="MscS_channel_TM-2"/>
</dbReference>
<dbReference type="RefSeq" id="WP_145450715.1">
    <property type="nucleotide sequence ID" value="NZ_CP037421.1"/>
</dbReference>
<organism evidence="15 16">
    <name type="scientific">Gimesia panareensis</name>
    <dbReference type="NCBI Taxonomy" id="2527978"/>
    <lineage>
        <taxon>Bacteria</taxon>
        <taxon>Pseudomonadati</taxon>
        <taxon>Planctomycetota</taxon>
        <taxon>Planctomycetia</taxon>
        <taxon>Planctomycetales</taxon>
        <taxon>Planctomycetaceae</taxon>
        <taxon>Gimesia</taxon>
    </lineage>
</organism>
<evidence type="ECO:0000259" key="11">
    <source>
        <dbReference type="Pfam" id="PF00924"/>
    </source>
</evidence>
<feature type="transmembrane region" description="Helical" evidence="9">
    <location>
        <begin position="650"/>
        <end position="667"/>
    </location>
</feature>
<feature type="compositionally biased region" description="Polar residues" evidence="8">
    <location>
        <begin position="1162"/>
        <end position="1172"/>
    </location>
</feature>
<dbReference type="Gene3D" id="3.30.70.100">
    <property type="match status" value="1"/>
</dbReference>
<evidence type="ECO:0000256" key="9">
    <source>
        <dbReference type="SAM" id="Phobius"/>
    </source>
</evidence>
<dbReference type="Gene3D" id="2.30.30.60">
    <property type="match status" value="1"/>
</dbReference>
<feature type="domain" description="Mechanosensitive ion channel MscS" evidence="11">
    <location>
        <begin position="979"/>
        <end position="1044"/>
    </location>
</feature>
<keyword evidence="4 9" id="KW-0812">Transmembrane</keyword>
<keyword evidence="6 9" id="KW-0472">Membrane</keyword>
<evidence type="ECO:0000256" key="10">
    <source>
        <dbReference type="SAM" id="SignalP"/>
    </source>
</evidence>
<dbReference type="PANTHER" id="PTHR30347">
    <property type="entry name" value="POTASSIUM CHANNEL RELATED"/>
    <property type="match status" value="1"/>
</dbReference>
<comment type="subcellular location">
    <subcellularLocation>
        <location evidence="1">Cell membrane</location>
        <topology evidence="1">Multi-pass membrane protein</topology>
    </subcellularLocation>
</comment>
<keyword evidence="10" id="KW-0732">Signal</keyword>
<keyword evidence="5 9" id="KW-1133">Transmembrane helix</keyword>
<dbReference type="EMBL" id="CP037421">
    <property type="protein sequence ID" value="QDT28051.1"/>
    <property type="molecule type" value="Genomic_DNA"/>
</dbReference>
<proteinExistence type="inferred from homology"/>
<feature type="domain" description="Mechanosensitive ion channel MscS C-terminal" evidence="14">
    <location>
        <begin position="1052"/>
        <end position="1135"/>
    </location>
</feature>
<dbReference type="Pfam" id="PF00924">
    <property type="entry name" value="MS_channel_2nd"/>
    <property type="match status" value="1"/>
</dbReference>
<feature type="chain" id="PRO_5022210149" evidence="10">
    <location>
        <begin position="31"/>
        <end position="1172"/>
    </location>
</feature>
<evidence type="ECO:0000256" key="6">
    <source>
        <dbReference type="ARBA" id="ARBA00023136"/>
    </source>
</evidence>
<evidence type="ECO:0000256" key="3">
    <source>
        <dbReference type="ARBA" id="ARBA00022475"/>
    </source>
</evidence>
<dbReference type="GO" id="GO:0008381">
    <property type="term" value="F:mechanosensitive monoatomic ion channel activity"/>
    <property type="evidence" value="ECO:0007669"/>
    <property type="project" value="UniProtKB-ARBA"/>
</dbReference>
<dbReference type="Pfam" id="PF12795">
    <property type="entry name" value="MscS_porin"/>
    <property type="match status" value="1"/>
</dbReference>
<evidence type="ECO:0000256" key="2">
    <source>
        <dbReference type="ARBA" id="ARBA00008017"/>
    </source>
</evidence>
<dbReference type="Pfam" id="PF12794">
    <property type="entry name" value="MscS_TM"/>
    <property type="match status" value="1"/>
</dbReference>
<evidence type="ECO:0000256" key="8">
    <source>
        <dbReference type="SAM" id="MobiDB-lite"/>
    </source>
</evidence>
<feature type="domain" description="Mechanosensitive ion channel inner membrane" evidence="12">
    <location>
        <begin position="524"/>
        <end position="862"/>
    </location>
</feature>
<feature type="transmembrane region" description="Helical" evidence="9">
    <location>
        <begin position="564"/>
        <end position="590"/>
    </location>
</feature>
<feature type="transmembrane region" description="Helical" evidence="9">
    <location>
        <begin position="964"/>
        <end position="991"/>
    </location>
</feature>
<dbReference type="InterPro" id="IPR023408">
    <property type="entry name" value="MscS_beta-dom_sf"/>
</dbReference>
<gene>
    <name evidence="15" type="ORF">Enr10x_33900</name>
</gene>
<protein>
    <submittedName>
        <fullName evidence="15">Putative MscS family protein.1</fullName>
    </submittedName>
</protein>
<dbReference type="InterPro" id="IPR025692">
    <property type="entry name" value="MscS_IM_dom1"/>
</dbReference>
<feature type="transmembrane region" description="Helical" evidence="9">
    <location>
        <begin position="750"/>
        <end position="775"/>
    </location>
</feature>
<evidence type="ECO:0000256" key="4">
    <source>
        <dbReference type="ARBA" id="ARBA00022692"/>
    </source>
</evidence>
<reference evidence="15 16" key="1">
    <citation type="submission" date="2019-03" db="EMBL/GenBank/DDBJ databases">
        <title>Deep-cultivation of Planctomycetes and their phenomic and genomic characterization uncovers novel biology.</title>
        <authorList>
            <person name="Wiegand S."/>
            <person name="Jogler M."/>
            <person name="Boedeker C."/>
            <person name="Pinto D."/>
            <person name="Vollmers J."/>
            <person name="Rivas-Marin E."/>
            <person name="Kohn T."/>
            <person name="Peeters S.H."/>
            <person name="Heuer A."/>
            <person name="Rast P."/>
            <person name="Oberbeckmann S."/>
            <person name="Bunk B."/>
            <person name="Jeske O."/>
            <person name="Meyerdierks A."/>
            <person name="Storesund J.E."/>
            <person name="Kallscheuer N."/>
            <person name="Luecker S."/>
            <person name="Lage O.M."/>
            <person name="Pohl T."/>
            <person name="Merkel B.J."/>
            <person name="Hornburger P."/>
            <person name="Mueller R.-W."/>
            <person name="Bruemmer F."/>
            <person name="Labrenz M."/>
            <person name="Spormann A.M."/>
            <person name="Op den Camp H."/>
            <person name="Overmann J."/>
            <person name="Amann R."/>
            <person name="Jetten M.S.M."/>
            <person name="Mascher T."/>
            <person name="Medema M.H."/>
            <person name="Devos D.P."/>
            <person name="Kaster A.-K."/>
            <person name="Ovreas L."/>
            <person name="Rohde M."/>
            <person name="Galperin M.Y."/>
            <person name="Jogler C."/>
        </authorList>
    </citation>
    <scope>NUCLEOTIDE SEQUENCE [LARGE SCALE GENOMIC DNA]</scope>
    <source>
        <strain evidence="15 16">Enr10</strain>
    </source>
</reference>
<name>A0A517Q8Y4_9PLAN</name>
<dbReference type="PANTHER" id="PTHR30347:SF1">
    <property type="entry name" value="MECHANOSENSITIVE CHANNEL MSCK"/>
    <property type="match status" value="1"/>
</dbReference>
<feature type="transmembrane region" description="Helical" evidence="9">
    <location>
        <begin position="937"/>
        <end position="958"/>
    </location>
</feature>
<keyword evidence="3" id="KW-1003">Cell membrane</keyword>
<feature type="signal peptide" evidence="10">
    <location>
        <begin position="1"/>
        <end position="30"/>
    </location>
</feature>
<evidence type="ECO:0000313" key="16">
    <source>
        <dbReference type="Proteomes" id="UP000315647"/>
    </source>
</evidence>
<evidence type="ECO:0000256" key="1">
    <source>
        <dbReference type="ARBA" id="ARBA00004651"/>
    </source>
</evidence>
<dbReference type="AlphaFoldDB" id="A0A517Q8Y4"/>
<dbReference type="SUPFAM" id="SSF82689">
    <property type="entry name" value="Mechanosensitive channel protein MscS (YggB), C-terminal domain"/>
    <property type="match status" value="1"/>
</dbReference>
<evidence type="ECO:0000259" key="13">
    <source>
        <dbReference type="Pfam" id="PF12795"/>
    </source>
</evidence>
<feature type="domain" description="Mechanosensitive ion channel MscS porin" evidence="13">
    <location>
        <begin position="62"/>
        <end position="296"/>
    </location>
</feature>
<feature type="transmembrane region" description="Helical" evidence="9">
    <location>
        <begin position="895"/>
        <end position="916"/>
    </location>
</feature>
<dbReference type="InterPro" id="IPR049278">
    <property type="entry name" value="MS_channel_C"/>
</dbReference>
<feature type="coiled-coil region" evidence="7">
    <location>
        <begin position="100"/>
        <end position="158"/>
    </location>
</feature>
<dbReference type="SUPFAM" id="SSF50182">
    <property type="entry name" value="Sm-like ribonucleoproteins"/>
    <property type="match status" value="1"/>
</dbReference>
<comment type="similarity">
    <text evidence="2">Belongs to the MscS (TC 1.A.23) family.</text>
</comment>
<dbReference type="Proteomes" id="UP000315647">
    <property type="component" value="Chromosome"/>
</dbReference>
<dbReference type="InterPro" id="IPR010920">
    <property type="entry name" value="LSM_dom_sf"/>
</dbReference>
<feature type="region of interest" description="Disordered" evidence="8">
    <location>
        <begin position="33"/>
        <end position="52"/>
    </location>
</feature>
<feature type="transmembrane region" description="Helical" evidence="9">
    <location>
        <begin position="524"/>
        <end position="543"/>
    </location>
</feature>
<dbReference type="InterPro" id="IPR052702">
    <property type="entry name" value="MscS-like_channel"/>
</dbReference>
<evidence type="ECO:0000313" key="15">
    <source>
        <dbReference type="EMBL" id="QDT28051.1"/>
    </source>
</evidence>